<feature type="chain" id="PRO_5013301738" description="Secreted protein" evidence="1">
    <location>
        <begin position="22"/>
        <end position="81"/>
    </location>
</feature>
<sequence length="81" mass="9088">MNTFAPQLLVALVVQICDSTANTSEEVDAFWKQCQEEHHLNTNPSRCSIPALPCLPCLQGRRQRSQHDLGFALHTGLQCRL</sequence>
<evidence type="ECO:0000313" key="3">
    <source>
        <dbReference type="Proteomes" id="UP000197619"/>
    </source>
</evidence>
<dbReference type="EMBL" id="MUZQ01000222">
    <property type="protein sequence ID" value="OWK54959.1"/>
    <property type="molecule type" value="Genomic_DNA"/>
</dbReference>
<name>A0A218UMG8_9PASE</name>
<evidence type="ECO:0000256" key="1">
    <source>
        <dbReference type="SAM" id="SignalP"/>
    </source>
</evidence>
<organism evidence="2 3">
    <name type="scientific">Lonchura striata</name>
    <name type="common">white-rumped munia</name>
    <dbReference type="NCBI Taxonomy" id="40157"/>
    <lineage>
        <taxon>Eukaryota</taxon>
        <taxon>Metazoa</taxon>
        <taxon>Chordata</taxon>
        <taxon>Craniata</taxon>
        <taxon>Vertebrata</taxon>
        <taxon>Euteleostomi</taxon>
        <taxon>Archelosauria</taxon>
        <taxon>Archosauria</taxon>
        <taxon>Dinosauria</taxon>
        <taxon>Saurischia</taxon>
        <taxon>Theropoda</taxon>
        <taxon>Coelurosauria</taxon>
        <taxon>Aves</taxon>
        <taxon>Neognathae</taxon>
        <taxon>Neoaves</taxon>
        <taxon>Telluraves</taxon>
        <taxon>Australaves</taxon>
        <taxon>Passeriformes</taxon>
        <taxon>Passeroidea</taxon>
        <taxon>Estrildidae</taxon>
        <taxon>Estrildinae</taxon>
        <taxon>Lonchura</taxon>
    </lineage>
</organism>
<dbReference type="Proteomes" id="UP000197619">
    <property type="component" value="Unassembled WGS sequence"/>
</dbReference>
<keyword evidence="3" id="KW-1185">Reference proteome</keyword>
<evidence type="ECO:0008006" key="4">
    <source>
        <dbReference type="Google" id="ProtNLM"/>
    </source>
</evidence>
<keyword evidence="1" id="KW-0732">Signal</keyword>
<gene>
    <name evidence="2" type="ORF">RLOC_00001888</name>
</gene>
<proteinExistence type="predicted"/>
<accession>A0A218UMG8</accession>
<comment type="caution">
    <text evidence="2">The sequence shown here is derived from an EMBL/GenBank/DDBJ whole genome shotgun (WGS) entry which is preliminary data.</text>
</comment>
<protein>
    <recommendedName>
        <fullName evidence="4">Secreted protein</fullName>
    </recommendedName>
</protein>
<reference evidence="2 3" key="1">
    <citation type="submission" date="2017-05" db="EMBL/GenBank/DDBJ databases">
        <title>Genome of assembly of the Bengalese finch, Lonchura striata domestica.</title>
        <authorList>
            <person name="Colquitt B.M."/>
            <person name="Brainard M.S."/>
        </authorList>
    </citation>
    <scope>NUCLEOTIDE SEQUENCE [LARGE SCALE GENOMIC DNA]</scope>
    <source>
        <strain evidence="2">White83orange57</strain>
    </source>
</reference>
<feature type="signal peptide" evidence="1">
    <location>
        <begin position="1"/>
        <end position="21"/>
    </location>
</feature>
<dbReference type="AlphaFoldDB" id="A0A218UMG8"/>
<evidence type="ECO:0000313" key="2">
    <source>
        <dbReference type="EMBL" id="OWK54959.1"/>
    </source>
</evidence>